<proteinExistence type="predicted"/>
<dbReference type="AlphaFoldDB" id="F5Z6Y1"/>
<dbReference type="Pfam" id="PF11198">
    <property type="entry name" value="DUF2857"/>
    <property type="match status" value="1"/>
</dbReference>
<dbReference type="Proteomes" id="UP000000683">
    <property type="component" value="Chromosome"/>
</dbReference>
<protein>
    <recommendedName>
        <fullName evidence="3">DUF2857 domain-containing protein</fullName>
    </recommendedName>
</protein>
<dbReference type="InterPro" id="IPR021364">
    <property type="entry name" value="DUF2857"/>
</dbReference>
<dbReference type="KEGG" id="alt:ambt_20765"/>
<dbReference type="eggNOG" id="ENOG502Z96A">
    <property type="taxonomic scope" value="Bacteria"/>
</dbReference>
<evidence type="ECO:0000313" key="1">
    <source>
        <dbReference type="EMBL" id="AEF05644.1"/>
    </source>
</evidence>
<evidence type="ECO:0008006" key="3">
    <source>
        <dbReference type="Google" id="ProtNLM"/>
    </source>
</evidence>
<evidence type="ECO:0000313" key="2">
    <source>
        <dbReference type="Proteomes" id="UP000000683"/>
    </source>
</evidence>
<reference evidence="1 2" key="1">
    <citation type="journal article" date="2011" name="J. Bacteriol.">
        <title>Complete genome sequence of the polycyclic aromatic hydrocarbon-degrading bacterium Alteromonas sp. strain SN2.</title>
        <authorList>
            <person name="Jin H.M."/>
            <person name="Jeong H."/>
            <person name="Moon E.J."/>
            <person name="Math R.K."/>
            <person name="Lee K."/>
            <person name="Kim H.J."/>
            <person name="Jeon C.O."/>
            <person name="Oh T.K."/>
            <person name="Kim J.F."/>
        </authorList>
    </citation>
    <scope>NUCLEOTIDE SEQUENCE [LARGE SCALE GENOMIC DNA]</scope>
    <source>
        <strain evidence="2">JCM 17741 / KACC 18427 / KCTC 11700BP / SN2</strain>
    </source>
</reference>
<accession>F5Z6Y1</accession>
<dbReference type="EMBL" id="CP002339">
    <property type="protein sequence ID" value="AEF05644.1"/>
    <property type="molecule type" value="Genomic_DNA"/>
</dbReference>
<name>F5Z6Y1_ALTNA</name>
<dbReference type="HOGENOM" id="CLU_1507600_0_0_6"/>
<gene>
    <name evidence="1" type="ordered locus">ambt_20765</name>
</gene>
<sequence>MSGFEDKMAQAAAKKLISSSGILHSMHFKTSNLPDEIIDVMSKLNLAEQHSLIHRAHRFLSIEVDTTALQRQLSELEVLREEKELEDKYLFMGAPLALMQRLFGTHAADFSRRRSALSIRGVGTGRPPACDEDTELRIWKLWETHQGVEERLRFIKVAEDAGIDLHMIWSALKPYLDK</sequence>
<keyword evidence="2" id="KW-1185">Reference proteome</keyword>
<organism evidence="1 2">
    <name type="scientific">Alteromonas naphthalenivorans</name>
    <dbReference type="NCBI Taxonomy" id="715451"/>
    <lineage>
        <taxon>Bacteria</taxon>
        <taxon>Pseudomonadati</taxon>
        <taxon>Pseudomonadota</taxon>
        <taxon>Gammaproteobacteria</taxon>
        <taxon>Alteromonadales</taxon>
        <taxon>Alteromonadaceae</taxon>
        <taxon>Alteromonas/Salinimonas group</taxon>
        <taxon>Alteromonas</taxon>
    </lineage>
</organism>
<dbReference type="RefSeq" id="WP_013786551.1">
    <property type="nucleotide sequence ID" value="NC_015554.1"/>
</dbReference>
<dbReference type="OrthoDB" id="7065319at2"/>